<dbReference type="PROSITE" id="PS50011">
    <property type="entry name" value="PROTEIN_KINASE_DOM"/>
    <property type="match status" value="1"/>
</dbReference>
<sequence>MLSRALNTKPRRMMRRVEENQRSLSLSLSEYDDICIGCVDDTPLMTCPDDGDNELRWTMKDVMRASVGVLEESALGVAEKVVFLDGKCCVLKRFRMVCVGRKEFGRRVARLALISRQCEYLVPVNAYLYSKRFKFVVYDYYPMGSLHDLLLGARKHGHTPLNWTQRFNIIIQIARAIAFIHSQLPQHKDMVINVHGNLKPSNIMIGVDFSIRLSNYGFTQLATEIPETLQQKPLSPSSPLPLANIYKKSSSQRSDVYQFGLILMDMLGGPNALDSKQRVFETKERGCDDKLGFFEFPFEGKESSKVFKVFDIALACIHRLPKVRPTIDNILLYLEKNN</sequence>
<proteinExistence type="predicted"/>
<dbReference type="Proteomes" id="UP001408789">
    <property type="component" value="Unassembled WGS sequence"/>
</dbReference>
<accession>A0AAP0GKB0</accession>
<dbReference type="SUPFAM" id="SSF56112">
    <property type="entry name" value="Protein kinase-like (PK-like)"/>
    <property type="match status" value="1"/>
</dbReference>
<evidence type="ECO:0000259" key="1">
    <source>
        <dbReference type="PROSITE" id="PS50011"/>
    </source>
</evidence>
<keyword evidence="3" id="KW-1185">Reference proteome</keyword>
<dbReference type="GO" id="GO:0005524">
    <property type="term" value="F:ATP binding"/>
    <property type="evidence" value="ECO:0007669"/>
    <property type="project" value="InterPro"/>
</dbReference>
<dbReference type="InterPro" id="IPR001245">
    <property type="entry name" value="Ser-Thr/Tyr_kinase_cat_dom"/>
</dbReference>
<dbReference type="PANTHER" id="PTHR48007:SF55">
    <property type="entry name" value="PROTEIN KINASE DOMAIN-CONTAINING PROTEIN"/>
    <property type="match status" value="1"/>
</dbReference>
<dbReference type="InterPro" id="IPR000719">
    <property type="entry name" value="Prot_kinase_dom"/>
</dbReference>
<evidence type="ECO:0000313" key="3">
    <source>
        <dbReference type="Proteomes" id="UP001408789"/>
    </source>
</evidence>
<dbReference type="Pfam" id="PF07714">
    <property type="entry name" value="PK_Tyr_Ser-Thr"/>
    <property type="match status" value="1"/>
</dbReference>
<protein>
    <recommendedName>
        <fullName evidence="1">Protein kinase domain-containing protein</fullName>
    </recommendedName>
</protein>
<dbReference type="PANTHER" id="PTHR48007">
    <property type="entry name" value="LEUCINE-RICH REPEAT RECEPTOR-LIKE PROTEIN KINASE PXC1"/>
    <property type="match status" value="1"/>
</dbReference>
<evidence type="ECO:0000313" key="2">
    <source>
        <dbReference type="EMBL" id="KAK9053023.1"/>
    </source>
</evidence>
<name>A0AAP0GKB0_9ASTR</name>
<organism evidence="2 3">
    <name type="scientific">Deinandra increscens subsp. villosa</name>
    <dbReference type="NCBI Taxonomy" id="3103831"/>
    <lineage>
        <taxon>Eukaryota</taxon>
        <taxon>Viridiplantae</taxon>
        <taxon>Streptophyta</taxon>
        <taxon>Embryophyta</taxon>
        <taxon>Tracheophyta</taxon>
        <taxon>Spermatophyta</taxon>
        <taxon>Magnoliopsida</taxon>
        <taxon>eudicotyledons</taxon>
        <taxon>Gunneridae</taxon>
        <taxon>Pentapetalae</taxon>
        <taxon>asterids</taxon>
        <taxon>campanulids</taxon>
        <taxon>Asterales</taxon>
        <taxon>Asteraceae</taxon>
        <taxon>Asteroideae</taxon>
        <taxon>Heliantheae alliance</taxon>
        <taxon>Madieae</taxon>
        <taxon>Madiinae</taxon>
        <taxon>Deinandra</taxon>
    </lineage>
</organism>
<dbReference type="AlphaFoldDB" id="A0AAP0GKB0"/>
<reference evidence="2 3" key="1">
    <citation type="submission" date="2024-04" db="EMBL/GenBank/DDBJ databases">
        <title>The reference genome of an endangered Asteraceae, Deinandra increscens subsp. villosa, native to the Central Coast of California.</title>
        <authorList>
            <person name="Guilliams M."/>
            <person name="Hasenstab-Lehman K."/>
            <person name="Meyer R."/>
            <person name="Mcevoy S."/>
        </authorList>
    </citation>
    <scope>NUCLEOTIDE SEQUENCE [LARGE SCALE GENOMIC DNA]</scope>
    <source>
        <tissue evidence="2">Leaf</tissue>
    </source>
</reference>
<dbReference type="EMBL" id="JBCNJP010000027">
    <property type="protein sequence ID" value="KAK9053023.1"/>
    <property type="molecule type" value="Genomic_DNA"/>
</dbReference>
<dbReference type="InterPro" id="IPR046959">
    <property type="entry name" value="PRK1-6/SRF4-like"/>
</dbReference>
<dbReference type="GO" id="GO:0004672">
    <property type="term" value="F:protein kinase activity"/>
    <property type="evidence" value="ECO:0007669"/>
    <property type="project" value="InterPro"/>
</dbReference>
<dbReference type="Gene3D" id="1.10.510.10">
    <property type="entry name" value="Transferase(Phosphotransferase) domain 1"/>
    <property type="match status" value="1"/>
</dbReference>
<dbReference type="InterPro" id="IPR011009">
    <property type="entry name" value="Kinase-like_dom_sf"/>
</dbReference>
<feature type="domain" description="Protein kinase" evidence="1">
    <location>
        <begin position="64"/>
        <end position="338"/>
    </location>
</feature>
<gene>
    <name evidence="2" type="ORF">SSX86_029653</name>
</gene>
<comment type="caution">
    <text evidence="2">The sequence shown here is derived from an EMBL/GenBank/DDBJ whole genome shotgun (WGS) entry which is preliminary data.</text>
</comment>